<evidence type="ECO:0000313" key="3">
    <source>
        <dbReference type="Proteomes" id="UP000027586"/>
    </source>
</evidence>
<evidence type="ECO:0000313" key="2">
    <source>
        <dbReference type="EMBL" id="CDH55951.1"/>
    </source>
</evidence>
<name>A0A068S3Y2_9FUNG</name>
<dbReference type="EMBL" id="CBTN010000034">
    <property type="protein sequence ID" value="CDH55951.1"/>
    <property type="molecule type" value="Genomic_DNA"/>
</dbReference>
<feature type="region of interest" description="Disordered" evidence="1">
    <location>
        <begin position="61"/>
        <end position="119"/>
    </location>
</feature>
<proteinExistence type="predicted"/>
<gene>
    <name evidence="2" type="ORF">LCOR_07044.1</name>
</gene>
<dbReference type="VEuPathDB" id="FungiDB:LCOR_07044.1"/>
<organism evidence="2 3">
    <name type="scientific">Lichtheimia corymbifera JMRC:FSU:9682</name>
    <dbReference type="NCBI Taxonomy" id="1263082"/>
    <lineage>
        <taxon>Eukaryota</taxon>
        <taxon>Fungi</taxon>
        <taxon>Fungi incertae sedis</taxon>
        <taxon>Mucoromycota</taxon>
        <taxon>Mucoromycotina</taxon>
        <taxon>Mucoromycetes</taxon>
        <taxon>Mucorales</taxon>
        <taxon>Lichtheimiaceae</taxon>
        <taxon>Lichtheimia</taxon>
    </lineage>
</organism>
<dbReference type="AlphaFoldDB" id="A0A068S3Y2"/>
<protein>
    <submittedName>
        <fullName evidence="2">Uncharacterized protein</fullName>
    </submittedName>
</protein>
<accession>A0A068S3Y2</accession>
<evidence type="ECO:0000256" key="1">
    <source>
        <dbReference type="SAM" id="MobiDB-lite"/>
    </source>
</evidence>
<sequence length="146" mass="16308">MHEARIVDGTNKKKRELLPSRQQPLLITVALKGPKAYYQGRHSLASGKEIPICNSIHTIPRDHNQLTGTPHRPRNKAWHVIPGRPAPCGERKESARRPHSPQDPSESYPLHTKGPGPTTLCLPPNQAMMPGNPYLDDPFLVCPLQR</sequence>
<reference evidence="2" key="1">
    <citation type="submission" date="2013-08" db="EMBL/GenBank/DDBJ databases">
        <title>Gene expansion shapes genome architecture in the human pathogen Lichtheimia corymbifera: an evolutionary genomics analysis in the ancient terrestrial Mucorales (Mucoromycotina).</title>
        <authorList>
            <person name="Schwartze V.U."/>
            <person name="Winter S."/>
            <person name="Shelest E."/>
            <person name="Marcet-Houben M."/>
            <person name="Horn F."/>
            <person name="Wehner S."/>
            <person name="Hoffmann K."/>
            <person name="Riege K."/>
            <person name="Sammeth M."/>
            <person name="Nowrousian M."/>
            <person name="Valiante V."/>
            <person name="Linde J."/>
            <person name="Jacobsen I.D."/>
            <person name="Marz M."/>
            <person name="Brakhage A.A."/>
            <person name="Gabaldon T."/>
            <person name="Bocker S."/>
            <person name="Voigt K."/>
        </authorList>
    </citation>
    <scope>NUCLEOTIDE SEQUENCE [LARGE SCALE GENOMIC DNA]</scope>
    <source>
        <strain evidence="2">FSU 9682</strain>
    </source>
</reference>
<comment type="caution">
    <text evidence="2">The sequence shown here is derived from an EMBL/GenBank/DDBJ whole genome shotgun (WGS) entry which is preliminary data.</text>
</comment>
<keyword evidence="3" id="KW-1185">Reference proteome</keyword>
<dbReference type="Proteomes" id="UP000027586">
    <property type="component" value="Unassembled WGS sequence"/>
</dbReference>